<dbReference type="PANTHER" id="PTHR30204">
    <property type="entry name" value="REDOX-CYCLING DRUG-SENSING TRANSCRIPTIONAL ACTIVATOR SOXR"/>
    <property type="match status" value="1"/>
</dbReference>
<evidence type="ECO:0000259" key="2">
    <source>
        <dbReference type="PROSITE" id="PS50937"/>
    </source>
</evidence>
<gene>
    <name evidence="3" type="ORF">AS033_14420</name>
</gene>
<dbReference type="GO" id="GO:0003677">
    <property type="term" value="F:DNA binding"/>
    <property type="evidence" value="ECO:0007669"/>
    <property type="project" value="UniProtKB-KW"/>
</dbReference>
<dbReference type="PANTHER" id="PTHR30204:SF82">
    <property type="entry name" value="TRANSCRIPTIONAL REGULATOR, MERR FAMILY"/>
    <property type="match status" value="1"/>
</dbReference>
<dbReference type="CDD" id="cd01109">
    <property type="entry name" value="HTH_YyaN"/>
    <property type="match status" value="1"/>
</dbReference>
<sequence>MYTISEISRLTDTSAHTIRYYEKEGLLFPKRQNGQRRYDDQDVTWLRFVLRLRETHMPIEQVRSYVMLFLAHGEQDTTRERLALLEAHHANVLAQLAALQETERMIAEKVDTYRRLHPTIPAPDVVQSSENASVN</sequence>
<evidence type="ECO:0000313" key="3">
    <source>
        <dbReference type="EMBL" id="KSU47853.1"/>
    </source>
</evidence>
<dbReference type="InterPro" id="IPR047057">
    <property type="entry name" value="MerR_fam"/>
</dbReference>
<proteinExistence type="predicted"/>
<dbReference type="Gene3D" id="1.10.1660.10">
    <property type="match status" value="1"/>
</dbReference>
<accession>A0A0V8GC29</accession>
<reference evidence="3 4" key="1">
    <citation type="journal article" date="2015" name="Int. J. Syst. Evol. Microbiol.">
        <title>Exiguobacterium enclense sp. nov., isolated from sediment.</title>
        <authorList>
            <person name="Dastager S.G."/>
            <person name="Mawlankar R."/>
            <person name="Sonalkar V.V."/>
            <person name="Thorat M.N."/>
            <person name="Mual P."/>
            <person name="Verma A."/>
            <person name="Krishnamurthi S."/>
            <person name="Tang S.K."/>
            <person name="Li W.J."/>
        </authorList>
    </citation>
    <scope>NUCLEOTIDE SEQUENCE [LARGE SCALE GENOMIC DNA]</scope>
    <source>
        <strain evidence="3 4">NIO-1109</strain>
    </source>
</reference>
<dbReference type="RefSeq" id="WP_058265865.1">
    <property type="nucleotide sequence ID" value="NZ_FMYN01000006.1"/>
</dbReference>
<name>A0A0V8GC29_9BACL</name>
<dbReference type="EMBL" id="LNQL01000006">
    <property type="protein sequence ID" value="KSU47853.1"/>
    <property type="molecule type" value="Genomic_DNA"/>
</dbReference>
<dbReference type="OrthoDB" id="9811174at2"/>
<dbReference type="InterPro" id="IPR009061">
    <property type="entry name" value="DNA-bd_dom_put_sf"/>
</dbReference>
<keyword evidence="1" id="KW-0238">DNA-binding</keyword>
<dbReference type="Proteomes" id="UP000053797">
    <property type="component" value="Unassembled WGS sequence"/>
</dbReference>
<dbReference type="SUPFAM" id="SSF46955">
    <property type="entry name" value="Putative DNA-binding domain"/>
    <property type="match status" value="1"/>
</dbReference>
<dbReference type="PROSITE" id="PS50937">
    <property type="entry name" value="HTH_MERR_2"/>
    <property type="match status" value="1"/>
</dbReference>
<dbReference type="AlphaFoldDB" id="A0A0V8GC29"/>
<dbReference type="SMART" id="SM00422">
    <property type="entry name" value="HTH_MERR"/>
    <property type="match status" value="1"/>
</dbReference>
<protein>
    <submittedName>
        <fullName evidence="3">MerR family transcriptional regulator</fullName>
    </submittedName>
</protein>
<feature type="domain" description="HTH merR-type" evidence="2">
    <location>
        <begin position="1"/>
        <end position="68"/>
    </location>
</feature>
<evidence type="ECO:0000256" key="1">
    <source>
        <dbReference type="ARBA" id="ARBA00023125"/>
    </source>
</evidence>
<dbReference type="Pfam" id="PF13411">
    <property type="entry name" value="MerR_1"/>
    <property type="match status" value="1"/>
</dbReference>
<dbReference type="GO" id="GO:0003700">
    <property type="term" value="F:DNA-binding transcription factor activity"/>
    <property type="evidence" value="ECO:0007669"/>
    <property type="project" value="InterPro"/>
</dbReference>
<evidence type="ECO:0000313" key="4">
    <source>
        <dbReference type="Proteomes" id="UP000053797"/>
    </source>
</evidence>
<organism evidence="3 4">
    <name type="scientific">Exiguobacterium indicum</name>
    <dbReference type="NCBI Taxonomy" id="296995"/>
    <lineage>
        <taxon>Bacteria</taxon>
        <taxon>Bacillati</taxon>
        <taxon>Bacillota</taxon>
        <taxon>Bacilli</taxon>
        <taxon>Bacillales</taxon>
        <taxon>Bacillales Family XII. Incertae Sedis</taxon>
        <taxon>Exiguobacterium</taxon>
    </lineage>
</organism>
<dbReference type="InterPro" id="IPR000551">
    <property type="entry name" value="MerR-type_HTH_dom"/>
</dbReference>
<comment type="caution">
    <text evidence="3">The sequence shown here is derived from an EMBL/GenBank/DDBJ whole genome shotgun (WGS) entry which is preliminary data.</text>
</comment>